<gene>
    <name evidence="2" type="ORF">BWGOE8_30850</name>
</gene>
<dbReference type="RefSeq" id="WP_002187909.1">
    <property type="nucleotide sequence ID" value="NZ_CP035963.1"/>
</dbReference>
<dbReference type="AlphaFoldDB" id="A0A1E8B5V0"/>
<sequence>MNWYSKPRSALGRFLDRHKITQEELSSKSGVTRSTVSRLCSLDSVSPTTKNSNRIIKALRNLTGKSVDSTDFWA</sequence>
<dbReference type="InterPro" id="IPR001387">
    <property type="entry name" value="Cro/C1-type_HTH"/>
</dbReference>
<dbReference type="GeneID" id="92887319"/>
<dbReference type="SUPFAM" id="SSF47413">
    <property type="entry name" value="lambda repressor-like DNA-binding domains"/>
    <property type="match status" value="1"/>
</dbReference>
<comment type="caution">
    <text evidence="2">The sequence shown here is derived from an EMBL/GenBank/DDBJ whole genome shotgun (WGS) entry which is preliminary data.</text>
</comment>
<proteinExistence type="predicted"/>
<dbReference type="Proteomes" id="UP000175706">
    <property type="component" value="Unassembled WGS sequence"/>
</dbReference>
<dbReference type="PROSITE" id="PS50943">
    <property type="entry name" value="HTH_CROC1"/>
    <property type="match status" value="1"/>
</dbReference>
<dbReference type="PATRIC" id="fig|86662.25.peg.3145"/>
<dbReference type="CDD" id="cd00093">
    <property type="entry name" value="HTH_XRE"/>
    <property type="match status" value="1"/>
</dbReference>
<evidence type="ECO:0000313" key="3">
    <source>
        <dbReference type="Proteomes" id="UP000175706"/>
    </source>
</evidence>
<dbReference type="InterPro" id="IPR010982">
    <property type="entry name" value="Lambda_DNA-bd_dom_sf"/>
</dbReference>
<protein>
    <recommendedName>
        <fullName evidence="1">HTH cro/C1-type domain-containing protein</fullName>
    </recommendedName>
</protein>
<evidence type="ECO:0000313" key="2">
    <source>
        <dbReference type="EMBL" id="OFD77725.1"/>
    </source>
</evidence>
<reference evidence="2 3" key="1">
    <citation type="submission" date="2016-05" db="EMBL/GenBank/DDBJ databases">
        <title>Bacillus thuringiensis and Bacillus weihenstephanensis as novel biocontrol agents of wilt causing Verticillium species.</title>
        <authorList>
            <person name="Hollensteiner J."/>
            <person name="Wemheuer F."/>
            <person name="Harting R."/>
            <person name="Kolarzyk A."/>
            <person name="Diaz-Valerio S."/>
            <person name="Poehlein A."/>
            <person name="Brzuszkiewicz E."/>
            <person name="Nesemann K."/>
            <person name="Braus-Stromeyer S."/>
            <person name="Braus G."/>
            <person name="Daniel R."/>
            <person name="Liesegang H."/>
        </authorList>
    </citation>
    <scope>NUCLEOTIDE SEQUENCE [LARGE SCALE GENOMIC DNA]</scope>
    <source>
        <strain evidence="2 3">GOE8</strain>
    </source>
</reference>
<accession>A0A1S9X718</accession>
<name>A0A1E8B5V0_BACMY</name>
<accession>A0A1E8B5V0</accession>
<dbReference type="GO" id="GO:0003677">
    <property type="term" value="F:DNA binding"/>
    <property type="evidence" value="ECO:0007669"/>
    <property type="project" value="InterPro"/>
</dbReference>
<dbReference type="Pfam" id="PF01381">
    <property type="entry name" value="HTH_3"/>
    <property type="match status" value="1"/>
</dbReference>
<feature type="domain" description="HTH cro/C1-type" evidence="1">
    <location>
        <begin position="17"/>
        <end position="39"/>
    </location>
</feature>
<organism evidence="2 3">
    <name type="scientific">Bacillus mycoides</name>
    <dbReference type="NCBI Taxonomy" id="1405"/>
    <lineage>
        <taxon>Bacteria</taxon>
        <taxon>Bacillati</taxon>
        <taxon>Bacillota</taxon>
        <taxon>Bacilli</taxon>
        <taxon>Bacillales</taxon>
        <taxon>Bacillaceae</taxon>
        <taxon>Bacillus</taxon>
        <taxon>Bacillus cereus group</taxon>
    </lineage>
</organism>
<evidence type="ECO:0000259" key="1">
    <source>
        <dbReference type="PROSITE" id="PS50943"/>
    </source>
</evidence>
<dbReference type="EMBL" id="LXLT01000040">
    <property type="protein sequence ID" value="OFD77725.1"/>
    <property type="molecule type" value="Genomic_DNA"/>
</dbReference>
<dbReference type="Gene3D" id="1.10.260.40">
    <property type="entry name" value="lambda repressor-like DNA-binding domains"/>
    <property type="match status" value="1"/>
</dbReference>